<dbReference type="Proteomes" id="UP000193100">
    <property type="component" value="Chromosome"/>
</dbReference>
<dbReference type="EMBL" id="CP020931">
    <property type="protein sequence ID" value="ARM82424.1"/>
    <property type="molecule type" value="Genomic_DNA"/>
</dbReference>
<dbReference type="AlphaFoldDB" id="A0A1W6K4T2"/>
<dbReference type="GeneID" id="77254327"/>
<protein>
    <submittedName>
        <fullName evidence="1">Uncharacterized protein</fullName>
    </submittedName>
</protein>
<evidence type="ECO:0000313" key="1">
    <source>
        <dbReference type="EMBL" id="ARM82424.1"/>
    </source>
</evidence>
<evidence type="ECO:0000313" key="2">
    <source>
        <dbReference type="Proteomes" id="UP000193100"/>
    </source>
</evidence>
<organism evidence="1 2">
    <name type="scientific">Marinobacter salarius</name>
    <dbReference type="NCBI Taxonomy" id="1420917"/>
    <lineage>
        <taxon>Bacteria</taxon>
        <taxon>Pseudomonadati</taxon>
        <taxon>Pseudomonadota</taxon>
        <taxon>Gammaproteobacteria</taxon>
        <taxon>Pseudomonadales</taxon>
        <taxon>Marinobacteraceae</taxon>
        <taxon>Marinobacter</taxon>
    </lineage>
</organism>
<reference evidence="1 2" key="1">
    <citation type="submission" date="2017-04" db="EMBL/GenBank/DDBJ databases">
        <title>Genome Sequence of Marinobacter salarius strain SMR5 Isolated from a culture of the Diatom Skeletonema marinoi.</title>
        <authorList>
            <person name="Topel M."/>
            <person name="Pinder M.I.M."/>
            <person name="Johansson O.N."/>
            <person name="Kourtchenko O."/>
            <person name="Godhe A."/>
            <person name="Clarke A.K."/>
        </authorList>
    </citation>
    <scope>NUCLEOTIDE SEQUENCE [LARGE SCALE GENOMIC DNA]</scope>
    <source>
        <strain evidence="1 2">SMR5</strain>
    </source>
</reference>
<name>A0A1W6K4T2_9GAMM</name>
<proteinExistence type="predicted"/>
<accession>A0A1W6K4T2</accession>
<sequence>MNTCMAITCETCEQDIDCRIGYSNRRIQPLAFSCPHCESQLGITLDASHPPQSDFDFDGCRPSETQPSGPFAGHNPFLDLHLDFPVRAGKYHIGRTPYLMAMGDLQDAADGDGEKAQAMMQFHNLHLNALNDMSEQAGDIKRLINLYHGNNKQLFQKRAAVFLERPEEKSLLHQDVNATLYCVIAKAFFPFTIFEHSQEISKEMPYLMQSIDSAKFGEFLDDLTKSGFLVDLQRDCLKIYPSIFDAELPIRPALFLDLTGNTKAAKAATRVSTQDFSGLKDLYKDVIEILSRQLVLVAGFNNLIHRGDSNCFKAIDGGTLSDLRRYSGKPLSDKFKYLDDCWFKVDSDAYNLGLRNAIAHNNVHYDGVAQVVTFTPGGGRLEQASSETMSFLEFMRLLLSAFREMHSLHHVIKSFFYYKYLIHDKASGIEA</sequence>
<dbReference type="RefSeq" id="WP_227517839.1">
    <property type="nucleotide sequence ID" value="NZ_CP020931.1"/>
</dbReference>
<gene>
    <name evidence="1" type="ORF">MARSALSMR5_00323</name>
</gene>